<reference evidence="6 7" key="1">
    <citation type="journal article" date="2018" name="MBio">
        <title>Comparative Genomics Reveals the Core Gene Toolbox for the Fungus-Insect Symbiosis.</title>
        <authorList>
            <person name="Wang Y."/>
            <person name="Stata M."/>
            <person name="Wang W."/>
            <person name="Stajich J.E."/>
            <person name="White M.M."/>
            <person name="Moncalvo J.M."/>
        </authorList>
    </citation>
    <scope>NUCLEOTIDE SEQUENCE [LARGE SCALE GENOMIC DNA]</scope>
    <source>
        <strain evidence="6 7">SC-DP-2</strain>
    </source>
</reference>
<dbReference type="PANTHER" id="PTHR23236">
    <property type="entry name" value="EUKARYOTIC TRANSLATION INITIATION FACTOR 4B/4H"/>
    <property type="match status" value="1"/>
</dbReference>
<feature type="compositionally biased region" description="Basic residues" evidence="3">
    <location>
        <begin position="174"/>
        <end position="184"/>
    </location>
</feature>
<feature type="domain" description="RRM" evidence="4">
    <location>
        <begin position="89"/>
        <end position="166"/>
    </location>
</feature>
<dbReference type="SMART" id="SM00360">
    <property type="entry name" value="RRM"/>
    <property type="match status" value="1"/>
</dbReference>
<dbReference type="AlphaFoldDB" id="A0A2T9Z9P0"/>
<dbReference type="Pfam" id="PF00076">
    <property type="entry name" value="RRM_1"/>
    <property type="match status" value="1"/>
</dbReference>
<dbReference type="CDD" id="cd12306">
    <property type="entry name" value="RRM_II_PABPs"/>
    <property type="match status" value="1"/>
</dbReference>
<dbReference type="PROSITE" id="PS50102">
    <property type="entry name" value="RRM"/>
    <property type="match status" value="1"/>
</dbReference>
<protein>
    <recommendedName>
        <fullName evidence="4">RRM domain-containing protein</fullName>
    </recommendedName>
</protein>
<organism evidence="6 7">
    <name type="scientific">Smittium megazygosporum</name>
    <dbReference type="NCBI Taxonomy" id="133381"/>
    <lineage>
        <taxon>Eukaryota</taxon>
        <taxon>Fungi</taxon>
        <taxon>Fungi incertae sedis</taxon>
        <taxon>Zoopagomycota</taxon>
        <taxon>Kickxellomycotina</taxon>
        <taxon>Harpellomycetes</taxon>
        <taxon>Harpellales</taxon>
        <taxon>Legeriomycetaceae</taxon>
        <taxon>Smittium</taxon>
    </lineage>
</organism>
<dbReference type="Gene3D" id="3.30.70.330">
    <property type="match status" value="1"/>
</dbReference>
<evidence type="ECO:0000313" key="6">
    <source>
        <dbReference type="EMBL" id="PVV01319.1"/>
    </source>
</evidence>
<evidence type="ECO:0000256" key="3">
    <source>
        <dbReference type="SAM" id="MobiDB-lite"/>
    </source>
</evidence>
<evidence type="ECO:0000313" key="7">
    <source>
        <dbReference type="Proteomes" id="UP000245609"/>
    </source>
</evidence>
<proteinExistence type="predicted"/>
<dbReference type="SUPFAM" id="SSF54928">
    <property type="entry name" value="RNA-binding domain, RBD"/>
    <property type="match status" value="1"/>
</dbReference>
<dbReference type="InterPro" id="IPR012677">
    <property type="entry name" value="Nucleotide-bd_a/b_plait_sf"/>
</dbReference>
<feature type="compositionally biased region" description="Basic and acidic residues" evidence="3">
    <location>
        <begin position="77"/>
        <end position="87"/>
    </location>
</feature>
<evidence type="ECO:0000256" key="2">
    <source>
        <dbReference type="PROSITE-ProRule" id="PRU00176"/>
    </source>
</evidence>
<dbReference type="GO" id="GO:0008143">
    <property type="term" value="F:poly(A) binding"/>
    <property type="evidence" value="ECO:0007669"/>
    <property type="project" value="TreeGrafter"/>
</dbReference>
<dbReference type="PANTHER" id="PTHR23236:SF12">
    <property type="entry name" value="EUKARYOTIC INITIATION FACTOR 4B-RELATED"/>
    <property type="match status" value="1"/>
</dbReference>
<evidence type="ECO:0000313" key="5">
    <source>
        <dbReference type="EMBL" id="PVU90806.1"/>
    </source>
</evidence>
<dbReference type="Proteomes" id="UP000245609">
    <property type="component" value="Unassembled WGS sequence"/>
</dbReference>
<gene>
    <name evidence="6" type="ORF">BB560_004263</name>
    <name evidence="5" type="ORF">BB560_006175</name>
</gene>
<evidence type="ECO:0000259" key="4">
    <source>
        <dbReference type="PROSITE" id="PS50102"/>
    </source>
</evidence>
<feature type="region of interest" description="Disordered" evidence="3">
    <location>
        <begin position="168"/>
        <end position="213"/>
    </location>
</feature>
<feature type="compositionally biased region" description="Low complexity" evidence="3">
    <location>
        <begin position="185"/>
        <end position="199"/>
    </location>
</feature>
<accession>A0A2T9Z9P0</accession>
<dbReference type="InterPro" id="IPR000504">
    <property type="entry name" value="RRM_dom"/>
</dbReference>
<dbReference type="STRING" id="133381.A0A2T9Z9P0"/>
<dbReference type="EMBL" id="MBFS01002926">
    <property type="protein sequence ID" value="PVU90806.1"/>
    <property type="molecule type" value="Genomic_DNA"/>
</dbReference>
<dbReference type="InterPro" id="IPR035979">
    <property type="entry name" value="RBD_domain_sf"/>
</dbReference>
<keyword evidence="7" id="KW-1185">Reference proteome</keyword>
<feature type="region of interest" description="Disordered" evidence="3">
    <location>
        <begin position="66"/>
        <end position="88"/>
    </location>
</feature>
<keyword evidence="1 2" id="KW-0694">RNA-binding</keyword>
<dbReference type="OrthoDB" id="4726at2759"/>
<feature type="region of interest" description="Disordered" evidence="3">
    <location>
        <begin position="1"/>
        <end position="41"/>
    </location>
</feature>
<dbReference type="EMBL" id="MBFS01001181">
    <property type="protein sequence ID" value="PVV01319.1"/>
    <property type="molecule type" value="Genomic_DNA"/>
</dbReference>
<comment type="caution">
    <text evidence="6">The sequence shown here is derived from an EMBL/GenBank/DDBJ whole genome shotgun (WGS) entry which is preliminary data.</text>
</comment>
<name>A0A2T9Z9P0_9FUNG</name>
<evidence type="ECO:0000256" key="1">
    <source>
        <dbReference type="ARBA" id="ARBA00022884"/>
    </source>
</evidence>
<feature type="compositionally biased region" description="Low complexity" evidence="3">
    <location>
        <begin position="20"/>
        <end position="33"/>
    </location>
</feature>
<sequence length="213" mass="23621">MEKNDHINTSDAAFVEQRSMADAGDSSYASGADQTSMSIDDFEANDPELAALKKQMMEMEQEAAKLRTLQQQTTKSLSDEQAKDQTDSRSVYVGNVDYATTPEELQAHFNPCGTINRVTILCDKWTGHPKGFAYLEFADKSSVQAALQFEGSLLHGRPLKVSQKRTNIPGVTRGRGRGGPHFHPMRGGYYTPRGRPYMRGGRGRGRGSFYSPY</sequence>